<dbReference type="CDD" id="cd00082">
    <property type="entry name" value="HisKA"/>
    <property type="match status" value="1"/>
</dbReference>
<keyword evidence="3" id="KW-0597">Phosphoprotein</keyword>
<dbReference type="SMART" id="SM00387">
    <property type="entry name" value="HATPase_c"/>
    <property type="match status" value="1"/>
</dbReference>
<dbReference type="InterPro" id="IPR003661">
    <property type="entry name" value="HisK_dim/P_dom"/>
</dbReference>
<evidence type="ECO:0000259" key="8">
    <source>
        <dbReference type="PROSITE" id="PS50109"/>
    </source>
</evidence>
<dbReference type="FunFam" id="1.10.287.130:FF:000001">
    <property type="entry name" value="Two-component sensor histidine kinase"/>
    <property type="match status" value="1"/>
</dbReference>
<dbReference type="InterPro" id="IPR005467">
    <property type="entry name" value="His_kinase_dom"/>
</dbReference>
<dbReference type="InterPro" id="IPR035965">
    <property type="entry name" value="PAS-like_dom_sf"/>
</dbReference>
<dbReference type="Gene3D" id="1.10.287.130">
    <property type="match status" value="1"/>
</dbReference>
<dbReference type="SUPFAM" id="SSF47384">
    <property type="entry name" value="Homodimeric domain of signal transducing histidine kinase"/>
    <property type="match status" value="1"/>
</dbReference>
<feature type="region of interest" description="Disordered" evidence="7">
    <location>
        <begin position="1"/>
        <end position="22"/>
    </location>
</feature>
<name>A0A6J7FL23_9ZZZZ</name>
<keyword evidence="6" id="KW-0902">Two-component regulatory system</keyword>
<proteinExistence type="predicted"/>
<organism evidence="10">
    <name type="scientific">freshwater metagenome</name>
    <dbReference type="NCBI Taxonomy" id="449393"/>
    <lineage>
        <taxon>unclassified sequences</taxon>
        <taxon>metagenomes</taxon>
        <taxon>ecological metagenomes</taxon>
    </lineage>
</organism>
<dbReference type="SUPFAM" id="SSF55874">
    <property type="entry name" value="ATPase domain of HSP90 chaperone/DNA topoisomerase II/histidine kinase"/>
    <property type="match status" value="1"/>
</dbReference>
<evidence type="ECO:0000259" key="9">
    <source>
        <dbReference type="PROSITE" id="PS50112"/>
    </source>
</evidence>
<keyword evidence="4" id="KW-0808">Transferase</keyword>
<dbReference type="Pfam" id="PF00512">
    <property type="entry name" value="HisKA"/>
    <property type="match status" value="1"/>
</dbReference>
<dbReference type="CDD" id="cd00075">
    <property type="entry name" value="HATPase"/>
    <property type="match status" value="1"/>
</dbReference>
<dbReference type="SUPFAM" id="SSF55785">
    <property type="entry name" value="PYP-like sensor domain (PAS domain)"/>
    <property type="match status" value="1"/>
</dbReference>
<feature type="domain" description="PAS" evidence="9">
    <location>
        <begin position="37"/>
        <end position="76"/>
    </location>
</feature>
<gene>
    <name evidence="10" type="ORF">UFOPK3376_03165</name>
</gene>
<reference evidence="10" key="1">
    <citation type="submission" date="2020-05" db="EMBL/GenBank/DDBJ databases">
        <authorList>
            <person name="Chiriac C."/>
            <person name="Salcher M."/>
            <person name="Ghai R."/>
            <person name="Kavagutti S V."/>
        </authorList>
    </citation>
    <scope>NUCLEOTIDE SEQUENCE</scope>
</reference>
<dbReference type="PROSITE" id="PS50109">
    <property type="entry name" value="HIS_KIN"/>
    <property type="match status" value="1"/>
</dbReference>
<dbReference type="PANTHER" id="PTHR43711:SF26">
    <property type="entry name" value="SENSOR HISTIDINE KINASE RCSC"/>
    <property type="match status" value="1"/>
</dbReference>
<dbReference type="InterPro" id="IPR036097">
    <property type="entry name" value="HisK_dim/P_sf"/>
</dbReference>
<accession>A0A6J7FL23</accession>
<evidence type="ECO:0000256" key="4">
    <source>
        <dbReference type="ARBA" id="ARBA00022679"/>
    </source>
</evidence>
<protein>
    <recommendedName>
        <fullName evidence="2">histidine kinase</fullName>
        <ecNumber evidence="2">2.7.13.3</ecNumber>
    </recommendedName>
</protein>
<evidence type="ECO:0000256" key="5">
    <source>
        <dbReference type="ARBA" id="ARBA00022777"/>
    </source>
</evidence>
<evidence type="ECO:0000256" key="2">
    <source>
        <dbReference type="ARBA" id="ARBA00012438"/>
    </source>
</evidence>
<dbReference type="GO" id="GO:0000155">
    <property type="term" value="F:phosphorelay sensor kinase activity"/>
    <property type="evidence" value="ECO:0007669"/>
    <property type="project" value="InterPro"/>
</dbReference>
<dbReference type="AlphaFoldDB" id="A0A6J7FL23"/>
<dbReference type="InterPro" id="IPR050736">
    <property type="entry name" value="Sensor_HK_Regulatory"/>
</dbReference>
<dbReference type="Gene3D" id="3.30.565.10">
    <property type="entry name" value="Histidine kinase-like ATPase, C-terminal domain"/>
    <property type="match status" value="1"/>
</dbReference>
<comment type="catalytic activity">
    <reaction evidence="1">
        <text>ATP + protein L-histidine = ADP + protein N-phospho-L-histidine.</text>
        <dbReference type="EC" id="2.7.13.3"/>
    </reaction>
</comment>
<dbReference type="EC" id="2.7.13.3" evidence="2"/>
<dbReference type="PROSITE" id="PS50112">
    <property type="entry name" value="PAS"/>
    <property type="match status" value="1"/>
</dbReference>
<dbReference type="InterPro" id="IPR004358">
    <property type="entry name" value="Sig_transdc_His_kin-like_C"/>
</dbReference>
<dbReference type="Gene3D" id="3.30.450.20">
    <property type="entry name" value="PAS domain"/>
    <property type="match status" value="1"/>
</dbReference>
<keyword evidence="5" id="KW-0418">Kinase</keyword>
<evidence type="ECO:0000256" key="6">
    <source>
        <dbReference type="ARBA" id="ARBA00023012"/>
    </source>
</evidence>
<dbReference type="Pfam" id="PF02518">
    <property type="entry name" value="HATPase_c"/>
    <property type="match status" value="1"/>
</dbReference>
<evidence type="ECO:0000256" key="3">
    <source>
        <dbReference type="ARBA" id="ARBA00022553"/>
    </source>
</evidence>
<dbReference type="InterPro" id="IPR000014">
    <property type="entry name" value="PAS"/>
</dbReference>
<dbReference type="SMART" id="SM00388">
    <property type="entry name" value="HisKA"/>
    <property type="match status" value="1"/>
</dbReference>
<sequence>MRPNDTGTSATGGATSTDDHGRQRIEAAGVRSAQRSSAKDLTALIGTLSEGVLFVDNCGDVLCANQSFCDIFGFDQAPEDLIGTSRIDLKRQAWDRVQDPVGFFEAVESAYRLHSESRCEIVAMVDGRVFERDFVKVEQSSDTFYSWIYRDVTERTAQAEQSRLLLDRERNLRVSTEEQNRALTALNRMRSEFMATLSHELRTPLTSIISFSEILTEEASSLNYEELGFLKIIARNAQKLLDLVTDLLLVTQVDSGVPGIVPELIELTPFVDNALTTFRATASRVGLSLTFTPADDREPILIDPKHFELVIVNLVTNAVKFTPAGGFVSVTTRRGDQCWLIEVADTGIGIPPEEVDLLGNRFYRASNAKRNGVSGTGLGLAITKAVVESHGGTLHIAPRAVGTVVTIAIPDARAHAASPAASGSARISLADQAPVSMTTARESRDTLRR</sequence>
<dbReference type="PANTHER" id="PTHR43711">
    <property type="entry name" value="TWO-COMPONENT HISTIDINE KINASE"/>
    <property type="match status" value="1"/>
</dbReference>
<feature type="domain" description="Histidine kinase" evidence="8">
    <location>
        <begin position="196"/>
        <end position="413"/>
    </location>
</feature>
<dbReference type="EMBL" id="CAFBLP010000145">
    <property type="protein sequence ID" value="CAB4896131.1"/>
    <property type="molecule type" value="Genomic_DNA"/>
</dbReference>
<evidence type="ECO:0000256" key="7">
    <source>
        <dbReference type="SAM" id="MobiDB-lite"/>
    </source>
</evidence>
<feature type="compositionally biased region" description="Low complexity" evidence="7">
    <location>
        <begin position="1"/>
        <end position="16"/>
    </location>
</feature>
<evidence type="ECO:0000256" key="1">
    <source>
        <dbReference type="ARBA" id="ARBA00000085"/>
    </source>
</evidence>
<evidence type="ECO:0000313" key="10">
    <source>
        <dbReference type="EMBL" id="CAB4896131.1"/>
    </source>
</evidence>
<dbReference type="CDD" id="cd00130">
    <property type="entry name" value="PAS"/>
    <property type="match status" value="1"/>
</dbReference>
<dbReference type="PRINTS" id="PR00344">
    <property type="entry name" value="BCTRLSENSOR"/>
</dbReference>
<dbReference type="InterPro" id="IPR036890">
    <property type="entry name" value="HATPase_C_sf"/>
</dbReference>
<dbReference type="InterPro" id="IPR003594">
    <property type="entry name" value="HATPase_dom"/>
</dbReference>